<comment type="similarity">
    <text evidence="1 3">Belongs to the peptidase S14 family.</text>
</comment>
<protein>
    <recommendedName>
        <fullName evidence="3">ATP-dependent Clp protease proteolytic subunit</fullName>
    </recommendedName>
</protein>
<dbReference type="GO" id="GO:0009368">
    <property type="term" value="C:endopeptidase Clp complex"/>
    <property type="evidence" value="ECO:0007669"/>
    <property type="project" value="TreeGrafter"/>
</dbReference>
<evidence type="ECO:0000313" key="5">
    <source>
        <dbReference type="Proteomes" id="UP001367508"/>
    </source>
</evidence>
<dbReference type="GO" id="GO:0051117">
    <property type="term" value="F:ATPase binding"/>
    <property type="evidence" value="ECO:0007669"/>
    <property type="project" value="TreeGrafter"/>
</dbReference>
<dbReference type="PANTHER" id="PTHR10381">
    <property type="entry name" value="ATP-DEPENDENT CLP PROTEASE PROTEOLYTIC SUBUNIT"/>
    <property type="match status" value="1"/>
</dbReference>
<organism evidence="4 5">
    <name type="scientific">Canavalia gladiata</name>
    <name type="common">Sword bean</name>
    <name type="synonym">Dolichos gladiatus</name>
    <dbReference type="NCBI Taxonomy" id="3824"/>
    <lineage>
        <taxon>Eukaryota</taxon>
        <taxon>Viridiplantae</taxon>
        <taxon>Streptophyta</taxon>
        <taxon>Embryophyta</taxon>
        <taxon>Tracheophyta</taxon>
        <taxon>Spermatophyta</taxon>
        <taxon>Magnoliopsida</taxon>
        <taxon>eudicotyledons</taxon>
        <taxon>Gunneridae</taxon>
        <taxon>Pentapetalae</taxon>
        <taxon>rosids</taxon>
        <taxon>fabids</taxon>
        <taxon>Fabales</taxon>
        <taxon>Fabaceae</taxon>
        <taxon>Papilionoideae</taxon>
        <taxon>50 kb inversion clade</taxon>
        <taxon>NPAAA clade</taxon>
        <taxon>indigoferoid/millettioid clade</taxon>
        <taxon>Phaseoleae</taxon>
        <taxon>Canavalia</taxon>
    </lineage>
</organism>
<evidence type="ECO:0000313" key="4">
    <source>
        <dbReference type="EMBL" id="KAK7337746.1"/>
    </source>
</evidence>
<dbReference type="Pfam" id="PF00574">
    <property type="entry name" value="CLP_protease"/>
    <property type="match status" value="1"/>
</dbReference>
<sequence length="337" mass="37233">MFDLPRDGHCGFASLRSSVSSVARSMICGTMMGAYLRTPMPMAMPSFSHSPTATRRCRNLRTVYAAANKPKFHMPHLNPNDSFLSKLASVAASSPEKLLKRPPDSDTLPFMDIFDSPKLMATPAEVERAVSYNEHRSTRPPPDLPSVLLHRRVVFIGMPFVSAVTELVVAQLMYLQWRDPKAPIYIYINSTGTSRDDGQPVAIESEGFTIYDSMMRLKNEVHTFCLGAAIGQACLILSAGTPGKRVMMPHATAMLQEPRIAPSGLRSASDVAILAKEVMYNRNTLVKLLAKHTGNTEERVSNVMDKGPFYMNAKEAIEFGVIDKIFLGGQEKYMADL</sequence>
<name>A0AAN9QK86_CANGL</name>
<dbReference type="GO" id="GO:0006515">
    <property type="term" value="P:protein quality control for misfolded or incompletely synthesized proteins"/>
    <property type="evidence" value="ECO:0007669"/>
    <property type="project" value="TreeGrafter"/>
</dbReference>
<dbReference type="InterPro" id="IPR029045">
    <property type="entry name" value="ClpP/crotonase-like_dom_sf"/>
</dbReference>
<dbReference type="GO" id="GO:0004252">
    <property type="term" value="F:serine-type endopeptidase activity"/>
    <property type="evidence" value="ECO:0007669"/>
    <property type="project" value="InterPro"/>
</dbReference>
<reference evidence="4 5" key="1">
    <citation type="submission" date="2024-01" db="EMBL/GenBank/DDBJ databases">
        <title>The genomes of 5 underutilized Papilionoideae crops provide insights into root nodulation and disease resistanc.</title>
        <authorList>
            <person name="Jiang F."/>
        </authorList>
    </citation>
    <scope>NUCLEOTIDE SEQUENCE [LARGE SCALE GENOMIC DNA]</scope>
    <source>
        <strain evidence="4">LVBAO_FW01</strain>
        <tissue evidence="4">Leaves</tissue>
    </source>
</reference>
<evidence type="ECO:0000256" key="3">
    <source>
        <dbReference type="RuleBase" id="RU003567"/>
    </source>
</evidence>
<dbReference type="CDD" id="cd07017">
    <property type="entry name" value="S14_ClpP_2"/>
    <property type="match status" value="1"/>
</dbReference>
<keyword evidence="5" id="KW-1185">Reference proteome</keyword>
<dbReference type="Gene3D" id="3.90.226.10">
    <property type="entry name" value="2-enoyl-CoA Hydratase, Chain A, domain 1"/>
    <property type="match status" value="1"/>
</dbReference>
<accession>A0AAN9QK86</accession>
<proteinExistence type="inferred from homology"/>
<dbReference type="FunFam" id="3.90.226.10:FF:000020">
    <property type="entry name" value="ATP-dependent Clp protease proteolytic subunit"/>
    <property type="match status" value="1"/>
</dbReference>
<comment type="subunit">
    <text evidence="2">Component of the chloroplastic Clp protease core complex which consist of at least 16 proteins: CLPP4 (3 copies), CLPP5 (3 copies), CLPR4 (2 copies), ClpP1 (1 copy), CLPP6 (1 copy), CLPR2 (1 copy), CLPT1 (1 copy), CLPT2 (1 copy) and 3 copies of CLPP3 and/or CLPR1 and/or CLPR3. The core complex is organized in two heptameric rings, one containing CLPP3,4,5,6 in a 1:2:3:1 ratio and the other CLPP1 and CLPR1,2,3,4 in a 3:1:1:1:1 ratio.</text>
</comment>
<dbReference type="Proteomes" id="UP001367508">
    <property type="component" value="Unassembled WGS sequence"/>
</dbReference>
<dbReference type="SUPFAM" id="SSF52096">
    <property type="entry name" value="ClpP/crotonase"/>
    <property type="match status" value="1"/>
</dbReference>
<dbReference type="GO" id="GO:0009532">
    <property type="term" value="C:plastid stroma"/>
    <property type="evidence" value="ECO:0007669"/>
    <property type="project" value="UniProtKB-ARBA"/>
</dbReference>
<gene>
    <name evidence="4" type="ORF">VNO77_18333</name>
</gene>
<evidence type="ECO:0000256" key="1">
    <source>
        <dbReference type="ARBA" id="ARBA00007039"/>
    </source>
</evidence>
<dbReference type="PRINTS" id="PR00127">
    <property type="entry name" value="CLPPROTEASEP"/>
</dbReference>
<comment type="caution">
    <text evidence="4">The sequence shown here is derived from an EMBL/GenBank/DDBJ whole genome shotgun (WGS) entry which is preliminary data.</text>
</comment>
<evidence type="ECO:0000256" key="2">
    <source>
        <dbReference type="ARBA" id="ARBA00062827"/>
    </source>
</evidence>
<dbReference type="PANTHER" id="PTHR10381:SF6">
    <property type="entry name" value="ATP-DEPENDENT CLP PROTEASE PROTEOLYTIC SUBUNIT-RELATED PROTEIN 3, CHLOROPLASTIC"/>
    <property type="match status" value="1"/>
</dbReference>
<dbReference type="GO" id="GO:0004176">
    <property type="term" value="F:ATP-dependent peptidase activity"/>
    <property type="evidence" value="ECO:0007669"/>
    <property type="project" value="InterPro"/>
</dbReference>
<dbReference type="EMBL" id="JAYMYQ010000004">
    <property type="protein sequence ID" value="KAK7337746.1"/>
    <property type="molecule type" value="Genomic_DNA"/>
</dbReference>
<dbReference type="AlphaFoldDB" id="A0AAN9QK86"/>
<dbReference type="InterPro" id="IPR001907">
    <property type="entry name" value="ClpP"/>
</dbReference>
<dbReference type="InterPro" id="IPR023562">
    <property type="entry name" value="ClpP/TepA"/>
</dbReference>